<accession>A0ABS3Q6Y5</accession>
<feature type="transmembrane region" description="Helical" evidence="2">
    <location>
        <begin position="90"/>
        <end position="108"/>
    </location>
</feature>
<comment type="caution">
    <text evidence="3">The sequence shown here is derived from an EMBL/GenBank/DDBJ whole genome shotgun (WGS) entry which is preliminary data.</text>
</comment>
<evidence type="ECO:0000256" key="1">
    <source>
        <dbReference type="SAM" id="Coils"/>
    </source>
</evidence>
<dbReference type="RefSeq" id="WP_208150707.1">
    <property type="nucleotide sequence ID" value="NZ_JAGETV010000025.1"/>
</dbReference>
<keyword evidence="2" id="KW-0812">Transmembrane</keyword>
<feature type="coiled-coil region" evidence="1">
    <location>
        <begin position="213"/>
        <end position="250"/>
    </location>
</feature>
<reference evidence="3 4" key="1">
    <citation type="submission" date="2021-03" db="EMBL/GenBank/DDBJ databases">
        <title>Thiomicrorhabdus sp.nov.,novel sulfur-oxidizing bacteria isolated from coastal sediment.</title>
        <authorList>
            <person name="Liu X."/>
        </authorList>
    </citation>
    <scope>NUCLEOTIDE SEQUENCE [LARGE SCALE GENOMIC DNA]</scope>
    <source>
        <strain evidence="3 4">6S2-11</strain>
    </source>
</reference>
<keyword evidence="1" id="KW-0175">Coiled coil</keyword>
<protein>
    <submittedName>
        <fullName evidence="3">Uncharacterized protein</fullName>
    </submittedName>
</protein>
<sequence>MSNKNHTSAANEEVLEAEVISESIDDKIKRGTAYSHSKEPKPSALDEMKQGAVIDQDADVKQEKDSANKNMKSKGRGRFAVMFDHLKKRVLSSAFALLVIGALLYLFAQQQWMQNRFVNIDQDLQTLDKKTVAATNQAKTAQGGVEAIQSSDFATQIAQQQETLQSLQQQLQSVGEQPSAVSPEQLTELEQKLSQQIQQAKQAAPMVSNVGDSQGLQALQDKLSEQIQQLQQAQQQLAEQVRQADKAEGVSPAQLTLVELKQWAVKINAQWLLQAPSEQVQQQLQAFKQATALLPQQLAYSITLLIEQDLAQLSQRQTQMAQAAVPDLSVLRQLVQNLPEPKVEYIKPQQEGEQNQTVWQGLLDKLSGLVKIQKREAESVTQVEALMLHEVIQQRLFMEIDRLDYAMQISSHSLIQAAITNLQQISKAQAPAIAEEIKTKLQPFAQLHYIQRQPLLITKIADAAQS</sequence>
<keyword evidence="4" id="KW-1185">Reference proteome</keyword>
<evidence type="ECO:0000313" key="4">
    <source>
        <dbReference type="Proteomes" id="UP000664835"/>
    </source>
</evidence>
<proteinExistence type="predicted"/>
<dbReference type="EMBL" id="JAGETV010000025">
    <property type="protein sequence ID" value="MBO1928092.1"/>
    <property type="molecule type" value="Genomic_DNA"/>
</dbReference>
<name>A0ABS3Q6Y5_9GAMM</name>
<evidence type="ECO:0000313" key="3">
    <source>
        <dbReference type="EMBL" id="MBO1928092.1"/>
    </source>
</evidence>
<keyword evidence="2" id="KW-0472">Membrane</keyword>
<gene>
    <name evidence="3" type="ORF">J3998_10940</name>
</gene>
<evidence type="ECO:0000256" key="2">
    <source>
        <dbReference type="SAM" id="Phobius"/>
    </source>
</evidence>
<organism evidence="3 4">
    <name type="scientific">Thiomicrorhabdus marina</name>
    <dbReference type="NCBI Taxonomy" id="2818442"/>
    <lineage>
        <taxon>Bacteria</taxon>
        <taxon>Pseudomonadati</taxon>
        <taxon>Pseudomonadota</taxon>
        <taxon>Gammaproteobacteria</taxon>
        <taxon>Thiotrichales</taxon>
        <taxon>Piscirickettsiaceae</taxon>
        <taxon>Thiomicrorhabdus</taxon>
    </lineage>
</organism>
<dbReference type="Proteomes" id="UP000664835">
    <property type="component" value="Unassembled WGS sequence"/>
</dbReference>
<keyword evidence="2" id="KW-1133">Transmembrane helix</keyword>